<sequence length="369" mass="37606">MDFQLSDDQRALRSGMRDLLGAVFDRDRMRAAVERGGALDRALWRELGAAGFFALRLPEEDGGVGLGLPEAVLLFEEAGRALLPGPLVATHLAAGRVKGAAEGAAVVTAADGDRPVAHLAEADAVLAGGGPLDGEALRAFVAAARPVRSMDPLTPLHLPPPEPVAGGPGRVAGRAASAPGRAAGPVVSGPERVTGPAASAPGRAPAYAGRLRYEAALLSAAEQLGSAARTTEMAVQHARERQQFGAPIGSFQAVKHLCADMLARTEPARAAVYAAAVTGDPLEIAAAELLADEAAVRNARDCLQIHGGMGFTWEADVHLHLKRAWLRAATGLTEAEAEEELAAGLGAAPPRSGSSAAYGPGRSQAGGGA</sequence>
<dbReference type="Gene3D" id="1.20.140.10">
    <property type="entry name" value="Butyryl-CoA Dehydrogenase, subunit A, domain 3"/>
    <property type="match status" value="1"/>
</dbReference>
<dbReference type="AlphaFoldDB" id="A0A927BL87"/>
<dbReference type="InterPro" id="IPR013786">
    <property type="entry name" value="AcylCoA_DH/ox_N"/>
</dbReference>
<dbReference type="PANTHER" id="PTHR43884:SF20">
    <property type="entry name" value="ACYL-COA DEHYDROGENASE FADE28"/>
    <property type="match status" value="1"/>
</dbReference>
<evidence type="ECO:0000256" key="6">
    <source>
        <dbReference type="SAM" id="MobiDB-lite"/>
    </source>
</evidence>
<feature type="domain" description="Acyl-CoA dehydrogenase/oxidase N-terminal" evidence="8">
    <location>
        <begin position="6"/>
        <end position="90"/>
    </location>
</feature>
<evidence type="ECO:0000256" key="4">
    <source>
        <dbReference type="ARBA" id="ARBA00022827"/>
    </source>
</evidence>
<feature type="compositionally biased region" description="Low complexity" evidence="6">
    <location>
        <begin position="342"/>
        <end position="362"/>
    </location>
</feature>
<evidence type="ECO:0000259" key="7">
    <source>
        <dbReference type="Pfam" id="PF00441"/>
    </source>
</evidence>
<dbReference type="PANTHER" id="PTHR43884">
    <property type="entry name" value="ACYL-COA DEHYDROGENASE"/>
    <property type="match status" value="1"/>
</dbReference>
<proteinExistence type="inferred from homology"/>
<feature type="compositionally biased region" description="Low complexity" evidence="6">
    <location>
        <begin position="171"/>
        <end position="187"/>
    </location>
</feature>
<feature type="domain" description="Acyl-CoA dehydrogenase/oxidase C-terminal" evidence="7">
    <location>
        <begin position="217"/>
        <end position="324"/>
    </location>
</feature>
<dbReference type="GO" id="GO:0050660">
    <property type="term" value="F:flavin adenine dinucleotide binding"/>
    <property type="evidence" value="ECO:0007669"/>
    <property type="project" value="InterPro"/>
</dbReference>
<comment type="similarity">
    <text evidence="2">Belongs to the acyl-CoA dehydrogenase family.</text>
</comment>
<accession>A0A927BL87</accession>
<dbReference type="Pfam" id="PF02771">
    <property type="entry name" value="Acyl-CoA_dh_N"/>
    <property type="match status" value="1"/>
</dbReference>
<evidence type="ECO:0000259" key="8">
    <source>
        <dbReference type="Pfam" id="PF02771"/>
    </source>
</evidence>
<dbReference type="Pfam" id="PF00441">
    <property type="entry name" value="Acyl-CoA_dh_1"/>
    <property type="match status" value="1"/>
</dbReference>
<name>A0A927BL87_STRGL</name>
<dbReference type="InterPro" id="IPR009075">
    <property type="entry name" value="AcylCo_DH/oxidase_C"/>
</dbReference>
<evidence type="ECO:0000256" key="5">
    <source>
        <dbReference type="ARBA" id="ARBA00023002"/>
    </source>
</evidence>
<comment type="caution">
    <text evidence="9">The sequence shown here is derived from an EMBL/GenBank/DDBJ whole genome shotgun (WGS) entry which is preliminary data.</text>
</comment>
<dbReference type="SUPFAM" id="SSF47203">
    <property type="entry name" value="Acyl-CoA dehydrogenase C-terminal domain-like"/>
    <property type="match status" value="1"/>
</dbReference>
<comment type="cofactor">
    <cofactor evidence="1">
        <name>FAD</name>
        <dbReference type="ChEBI" id="CHEBI:57692"/>
    </cofactor>
</comment>
<keyword evidence="5" id="KW-0560">Oxidoreductase</keyword>
<keyword evidence="4" id="KW-0274">FAD</keyword>
<evidence type="ECO:0000256" key="3">
    <source>
        <dbReference type="ARBA" id="ARBA00022630"/>
    </source>
</evidence>
<dbReference type="InterPro" id="IPR036250">
    <property type="entry name" value="AcylCo_DH-like_C"/>
</dbReference>
<dbReference type="Gene3D" id="1.10.540.10">
    <property type="entry name" value="Acyl-CoA dehydrogenase/oxidase, N-terminal domain"/>
    <property type="match status" value="1"/>
</dbReference>
<evidence type="ECO:0000313" key="9">
    <source>
        <dbReference type="EMBL" id="MBD2828867.1"/>
    </source>
</evidence>
<evidence type="ECO:0000256" key="1">
    <source>
        <dbReference type="ARBA" id="ARBA00001974"/>
    </source>
</evidence>
<gene>
    <name evidence="9" type="ORF">ID875_12025</name>
</gene>
<dbReference type="InterPro" id="IPR037069">
    <property type="entry name" value="AcylCoA_DH/ox_N_sf"/>
</dbReference>
<dbReference type="GO" id="GO:0003995">
    <property type="term" value="F:acyl-CoA dehydrogenase activity"/>
    <property type="evidence" value="ECO:0007669"/>
    <property type="project" value="TreeGrafter"/>
</dbReference>
<feature type="region of interest" description="Disordered" evidence="6">
    <location>
        <begin position="160"/>
        <end position="201"/>
    </location>
</feature>
<dbReference type="EMBL" id="JACWUS010000001">
    <property type="protein sequence ID" value="MBD2828867.1"/>
    <property type="molecule type" value="Genomic_DNA"/>
</dbReference>
<keyword evidence="3" id="KW-0285">Flavoprotein</keyword>
<dbReference type="InterPro" id="IPR009100">
    <property type="entry name" value="AcylCoA_DH/oxidase_NM_dom_sf"/>
</dbReference>
<protein>
    <submittedName>
        <fullName evidence="9">Acyl-CoA/acyl-ACP dehydrogenase</fullName>
    </submittedName>
</protein>
<organism evidence="9">
    <name type="scientific">Streptomyces globisporus</name>
    <dbReference type="NCBI Taxonomy" id="1908"/>
    <lineage>
        <taxon>Bacteria</taxon>
        <taxon>Bacillati</taxon>
        <taxon>Actinomycetota</taxon>
        <taxon>Actinomycetes</taxon>
        <taxon>Kitasatosporales</taxon>
        <taxon>Streptomycetaceae</taxon>
        <taxon>Streptomyces</taxon>
    </lineage>
</organism>
<dbReference type="SUPFAM" id="SSF56645">
    <property type="entry name" value="Acyl-CoA dehydrogenase NM domain-like"/>
    <property type="match status" value="1"/>
</dbReference>
<reference evidence="9" key="1">
    <citation type="journal article" date="2020" name="PLoS ONE">
        <title>Isolation and characterization of Streptomyces bacteriophages and Streptomyces strains encoding biosynthetic arsenals: Streptomyces strains and phages for antibiotic discovery.</title>
        <authorList>
            <person name="Montano E.T."/>
            <person name="Nideffer J.F."/>
            <person name="Brumage L."/>
            <person name="Erb M."/>
            <person name="Derman A.I."/>
            <person name="Davis J.P."/>
            <person name="Estrada E."/>
            <person name="Fu S."/>
            <person name="Le D."/>
            <person name="Vuppala A."/>
            <person name="Tran C."/>
            <person name="Luterstein E."/>
            <person name="Lakkaraju S."/>
            <person name="Panchagnula S."/>
            <person name="Ren C."/>
            <person name="Doan J."/>
            <person name="Tran S."/>
            <person name="Soriano J."/>
            <person name="Fujita Y."/>
            <person name="Gutala P."/>
            <person name="Fujii Q."/>
            <person name="Lee M."/>
            <person name="Bui A."/>
            <person name="Villarreal C."/>
            <person name="Shing S.R."/>
            <person name="Kim S."/>
            <person name="Freeman D."/>
            <person name="Racha V."/>
            <person name="Ho A."/>
            <person name="Kumar P."/>
            <person name="Falah K."/>
            <person name="Dawson T."/>
            <person name="Enustun E."/>
            <person name="Prichard A."/>
            <person name="Gomez A."/>
            <person name="Khanna K."/>
            <person name="Trigg S."/>
            <person name="Fernandez L."/>
            <person name="Pogliano K."/>
            <person name="Pogliano J."/>
        </authorList>
    </citation>
    <scope>NUCLEOTIDE SEQUENCE</scope>
    <source>
        <strain evidence="9">QF2</strain>
    </source>
</reference>
<feature type="region of interest" description="Disordered" evidence="6">
    <location>
        <begin position="339"/>
        <end position="369"/>
    </location>
</feature>
<evidence type="ECO:0000256" key="2">
    <source>
        <dbReference type="ARBA" id="ARBA00009347"/>
    </source>
</evidence>